<organism evidence="2 3">
    <name type="scientific">Eubacterium oxidoreducens</name>
    <dbReference type="NCBI Taxonomy" id="1732"/>
    <lineage>
        <taxon>Bacteria</taxon>
        <taxon>Bacillati</taxon>
        <taxon>Bacillota</taxon>
        <taxon>Clostridia</taxon>
        <taxon>Eubacteriales</taxon>
        <taxon>Eubacteriaceae</taxon>
        <taxon>Eubacterium</taxon>
    </lineage>
</organism>
<dbReference type="PANTHER" id="PTHR45661:SF3">
    <property type="entry name" value="IG-LIKE DOMAIN-CONTAINING PROTEIN"/>
    <property type="match status" value="1"/>
</dbReference>
<dbReference type="EMBL" id="FMXR01000011">
    <property type="protein sequence ID" value="SDB21603.1"/>
    <property type="molecule type" value="Genomic_DNA"/>
</dbReference>
<sequence>MKKRLRVLLVAVLLVIALMPMSAKKTYAQNLPTSGNCGTLLDDVYGSNATFTYASDTGVLTISGSGEIGSRAFESYTDKAQVKKIIIGEGITAISANAFAGLTGVTEASLPEGLLTIGEMAFYNCFDLDAIEFPDTLEEIETQAFYNDGISELDFPASLKRLNWDAFGAETGYGSITKVIMRSTEIEFAQPTATSYKIPNSLNTAGPIGGDYDYQFAWTTEIPAQAFAYLGVGENRYLTSIILPDTITEIGASAFSGQYNLDSITIPNGLKTIEDYAFYRTGLTEVSLPASVEKIGRQSFNACDNLTKVTIWNADCDIYDVYTNEMTIASQATIAGYEDSTAQVYAEKYDYTFDSLGEEPCSAGGEHDWQLVNHKATFTDNGYQECICSKCGKSDGIAIGALAVTITSLEQNSYVYTGKAITPNVTLANADGVLADNNYTLRYENNLNAGTAKVTITLQGDNFTGRKTLTFKITKAVNPFGAKGKTASVKYKKLKKKNQTLSVSKVMTFTKDAKDTKNYTLVSAKKGSKSFKKYFKINKTTGKVTVVKGLKKGTYKVKIKVKALGNKNYKSSTDMGVTFTVKVK</sequence>
<dbReference type="AlphaFoldDB" id="A0A1G6BLW5"/>
<evidence type="ECO:0000313" key="2">
    <source>
        <dbReference type="EMBL" id="SDB21603.1"/>
    </source>
</evidence>
<gene>
    <name evidence="2" type="ORF">SAMN02910417_01619</name>
</gene>
<dbReference type="CDD" id="cd11304">
    <property type="entry name" value="Cadherin_repeat"/>
    <property type="match status" value="1"/>
</dbReference>
<dbReference type="Gene3D" id="3.80.10.10">
    <property type="entry name" value="Ribonuclease Inhibitor"/>
    <property type="match status" value="1"/>
</dbReference>
<name>A0A1G6BLW5_EUBOX</name>
<dbReference type="Proteomes" id="UP000199228">
    <property type="component" value="Unassembled WGS sequence"/>
</dbReference>
<feature type="signal peptide" evidence="1">
    <location>
        <begin position="1"/>
        <end position="23"/>
    </location>
</feature>
<dbReference type="SUPFAM" id="SSF52058">
    <property type="entry name" value="L domain-like"/>
    <property type="match status" value="1"/>
</dbReference>
<dbReference type="Pfam" id="PF13306">
    <property type="entry name" value="LRR_5"/>
    <property type="match status" value="2"/>
</dbReference>
<reference evidence="2 3" key="1">
    <citation type="submission" date="2016-10" db="EMBL/GenBank/DDBJ databases">
        <authorList>
            <person name="de Groot N.N."/>
        </authorList>
    </citation>
    <scope>NUCLEOTIDE SEQUENCE [LARGE SCALE GENOMIC DNA]</scope>
    <source>
        <strain evidence="2 3">DSM 3217</strain>
    </source>
</reference>
<feature type="chain" id="PRO_5038618596" evidence="1">
    <location>
        <begin position="24"/>
        <end position="584"/>
    </location>
</feature>
<dbReference type="PANTHER" id="PTHR45661">
    <property type="entry name" value="SURFACE ANTIGEN"/>
    <property type="match status" value="1"/>
</dbReference>
<dbReference type="InterPro" id="IPR032675">
    <property type="entry name" value="LRR_dom_sf"/>
</dbReference>
<dbReference type="STRING" id="1732.SAMN02910417_01619"/>
<proteinExistence type="predicted"/>
<keyword evidence="1" id="KW-0732">Signal</keyword>
<accession>A0A1G6BLW5</accession>
<dbReference type="InterPro" id="IPR026906">
    <property type="entry name" value="LRR_5"/>
</dbReference>
<dbReference type="RefSeq" id="WP_176762341.1">
    <property type="nucleotide sequence ID" value="NZ_FMXR01000011.1"/>
</dbReference>
<evidence type="ECO:0000313" key="3">
    <source>
        <dbReference type="Proteomes" id="UP000199228"/>
    </source>
</evidence>
<evidence type="ECO:0000256" key="1">
    <source>
        <dbReference type="SAM" id="SignalP"/>
    </source>
</evidence>
<keyword evidence="3" id="KW-1185">Reference proteome</keyword>
<protein>
    <submittedName>
        <fullName evidence="2">Leucine rich repeat-containing protein</fullName>
    </submittedName>
</protein>
<dbReference type="InterPro" id="IPR053139">
    <property type="entry name" value="Surface_bspA-like"/>
</dbReference>